<keyword evidence="2" id="KW-1185">Reference proteome</keyword>
<proteinExistence type="predicted"/>
<dbReference type="EMBL" id="JAFMYW010000001">
    <property type="protein sequence ID" value="MBO0947074.1"/>
    <property type="molecule type" value="Genomic_DNA"/>
</dbReference>
<sequence length="54" mass="5716">MGFTTRLSGPALAPAQRGPLHILPTGNYRQAGCSPGQIRQKNGFQLLQAGTFCS</sequence>
<reference evidence="1 2" key="1">
    <citation type="submission" date="2021-03" db="EMBL/GenBank/DDBJ databases">
        <title>Fibrella sp. HMF5405 genome sequencing and assembly.</title>
        <authorList>
            <person name="Kang H."/>
            <person name="Kim H."/>
            <person name="Bae S."/>
            <person name="Joh K."/>
        </authorList>
    </citation>
    <scope>NUCLEOTIDE SEQUENCE [LARGE SCALE GENOMIC DNA]</scope>
    <source>
        <strain evidence="1 2">HMF5405</strain>
    </source>
</reference>
<dbReference type="RefSeq" id="WP_207326996.1">
    <property type="nucleotide sequence ID" value="NZ_JAFMYW010000001.1"/>
</dbReference>
<dbReference type="Proteomes" id="UP000664628">
    <property type="component" value="Unassembled WGS sequence"/>
</dbReference>
<comment type="caution">
    <text evidence="1">The sequence shown here is derived from an EMBL/GenBank/DDBJ whole genome shotgun (WGS) entry which is preliminary data.</text>
</comment>
<organism evidence="1 2">
    <name type="scientific">Fibrella forsythiae</name>
    <dbReference type="NCBI Taxonomy" id="2817061"/>
    <lineage>
        <taxon>Bacteria</taxon>
        <taxon>Pseudomonadati</taxon>
        <taxon>Bacteroidota</taxon>
        <taxon>Cytophagia</taxon>
        <taxon>Cytophagales</taxon>
        <taxon>Spirosomataceae</taxon>
        <taxon>Fibrella</taxon>
    </lineage>
</organism>
<protein>
    <submittedName>
        <fullName evidence="1">Uncharacterized protein</fullName>
    </submittedName>
</protein>
<evidence type="ECO:0000313" key="1">
    <source>
        <dbReference type="EMBL" id="MBO0947074.1"/>
    </source>
</evidence>
<gene>
    <name evidence="1" type="ORF">J2I46_00660</name>
</gene>
<evidence type="ECO:0000313" key="2">
    <source>
        <dbReference type="Proteomes" id="UP000664628"/>
    </source>
</evidence>
<accession>A0ABS3JAQ2</accession>
<name>A0ABS3JAQ2_9BACT</name>